<name>A0ABS6FBQ5_9FIRM</name>
<gene>
    <name evidence="1" type="ORF">KQI82_12490</name>
</gene>
<comment type="caution">
    <text evidence="1">The sequence shown here is derived from an EMBL/GenBank/DDBJ whole genome shotgun (WGS) entry which is preliminary data.</text>
</comment>
<evidence type="ECO:0008006" key="3">
    <source>
        <dbReference type="Google" id="ProtNLM"/>
    </source>
</evidence>
<organism evidence="1 2">
    <name type="scientific">Dysosmobacter acutus</name>
    <dbReference type="NCBI Taxonomy" id="2841504"/>
    <lineage>
        <taxon>Bacteria</taxon>
        <taxon>Bacillati</taxon>
        <taxon>Bacillota</taxon>
        <taxon>Clostridia</taxon>
        <taxon>Eubacteriales</taxon>
        <taxon>Oscillospiraceae</taxon>
        <taxon>Dysosmobacter</taxon>
    </lineage>
</organism>
<evidence type="ECO:0000313" key="2">
    <source>
        <dbReference type="Proteomes" id="UP000787672"/>
    </source>
</evidence>
<dbReference type="EMBL" id="JAHLQN010000001">
    <property type="protein sequence ID" value="MBU5627728.1"/>
    <property type="molecule type" value="Genomic_DNA"/>
</dbReference>
<dbReference type="RefSeq" id="WP_216633066.1">
    <property type="nucleotide sequence ID" value="NZ_JAHLQN010000001.1"/>
</dbReference>
<evidence type="ECO:0000313" key="1">
    <source>
        <dbReference type="EMBL" id="MBU5627728.1"/>
    </source>
</evidence>
<keyword evidence="2" id="KW-1185">Reference proteome</keyword>
<reference evidence="1 2" key="1">
    <citation type="submission" date="2021-06" db="EMBL/GenBank/DDBJ databases">
        <authorList>
            <person name="Sun Q."/>
            <person name="Li D."/>
        </authorList>
    </citation>
    <scope>NUCLEOTIDE SEQUENCE [LARGE SCALE GENOMIC DNA]</scope>
    <source>
        <strain evidence="1 2">MSJ-2</strain>
    </source>
</reference>
<dbReference type="Proteomes" id="UP000787672">
    <property type="component" value="Unassembled WGS sequence"/>
</dbReference>
<accession>A0ABS6FBQ5</accession>
<proteinExistence type="predicted"/>
<sequence length="130" mass="14906">MKPIEQETIERIRSLTLAGKSAEEVSVLACVSAQTVRTYRQKLGLPPLCKIRKELRAQGRLETRCNDAYHASSANLCFDCVHAVSDNRGHGCPWTIDAWFREVPGWTVRRYQRNGKEYVQILHCPMFERG</sequence>
<protein>
    <recommendedName>
        <fullName evidence="3">HTH luxR-type domain-containing protein</fullName>
    </recommendedName>
</protein>